<dbReference type="GO" id="GO:0006446">
    <property type="term" value="P:regulation of translational initiation"/>
    <property type="evidence" value="ECO:0007669"/>
    <property type="project" value="TreeGrafter"/>
</dbReference>
<reference evidence="1" key="2">
    <citation type="submission" date="2021-09" db="EMBL/GenBank/DDBJ databases">
        <authorList>
            <person name="Jia N."/>
            <person name="Wang J."/>
            <person name="Shi W."/>
            <person name="Du L."/>
            <person name="Sun Y."/>
            <person name="Zhan W."/>
            <person name="Jiang J."/>
            <person name="Wang Q."/>
            <person name="Zhang B."/>
            <person name="Ji P."/>
            <person name="Sakyi L.B."/>
            <person name="Cui X."/>
            <person name="Yuan T."/>
            <person name="Jiang B."/>
            <person name="Yang W."/>
            <person name="Lam T.T.-Y."/>
            <person name="Chang Q."/>
            <person name="Ding S."/>
            <person name="Wang X."/>
            <person name="Zhu J."/>
            <person name="Ruan X."/>
            <person name="Zhao L."/>
            <person name="Wei J."/>
            <person name="Que T."/>
            <person name="Du C."/>
            <person name="Cheng J."/>
            <person name="Dai P."/>
            <person name="Han X."/>
            <person name="Huang E."/>
            <person name="Gao Y."/>
            <person name="Liu J."/>
            <person name="Shao H."/>
            <person name="Ye R."/>
            <person name="Li L."/>
            <person name="Wei W."/>
            <person name="Wang X."/>
            <person name="Wang C."/>
            <person name="Huo Q."/>
            <person name="Li W."/>
            <person name="Guo W."/>
            <person name="Chen H."/>
            <person name="Chen S."/>
            <person name="Zhou L."/>
            <person name="Zhou L."/>
            <person name="Ni X."/>
            <person name="Tian J."/>
            <person name="Zhou Y."/>
            <person name="Sheng Y."/>
            <person name="Liu T."/>
            <person name="Pan Y."/>
            <person name="Xia L."/>
            <person name="Li J."/>
            <person name="Zhao F."/>
            <person name="Cao W."/>
        </authorList>
    </citation>
    <scope>NUCLEOTIDE SEQUENCE</scope>
    <source>
        <strain evidence="1">Rsan-2018</strain>
        <tissue evidence="1">Larvae</tissue>
    </source>
</reference>
<dbReference type="InterPro" id="IPR051367">
    <property type="entry name" value="mRNA_TranslReg/HistoneTransl"/>
</dbReference>
<comment type="caution">
    <text evidence="1">The sequence shown here is derived from an EMBL/GenBank/DDBJ whole genome shotgun (WGS) entry which is preliminary data.</text>
</comment>
<reference evidence="1" key="1">
    <citation type="journal article" date="2020" name="Cell">
        <title>Large-Scale Comparative Analyses of Tick Genomes Elucidate Their Genetic Diversity and Vector Capacities.</title>
        <authorList>
            <consortium name="Tick Genome and Microbiome Consortium (TIGMIC)"/>
            <person name="Jia N."/>
            <person name="Wang J."/>
            <person name="Shi W."/>
            <person name="Du L."/>
            <person name="Sun Y."/>
            <person name="Zhan W."/>
            <person name="Jiang J.F."/>
            <person name="Wang Q."/>
            <person name="Zhang B."/>
            <person name="Ji P."/>
            <person name="Bell-Sakyi L."/>
            <person name="Cui X.M."/>
            <person name="Yuan T.T."/>
            <person name="Jiang B.G."/>
            <person name="Yang W.F."/>
            <person name="Lam T.T."/>
            <person name="Chang Q.C."/>
            <person name="Ding S.J."/>
            <person name="Wang X.J."/>
            <person name="Zhu J.G."/>
            <person name="Ruan X.D."/>
            <person name="Zhao L."/>
            <person name="Wei J.T."/>
            <person name="Ye R.Z."/>
            <person name="Que T.C."/>
            <person name="Du C.H."/>
            <person name="Zhou Y.H."/>
            <person name="Cheng J.X."/>
            <person name="Dai P.F."/>
            <person name="Guo W.B."/>
            <person name="Han X.H."/>
            <person name="Huang E.J."/>
            <person name="Li L.F."/>
            <person name="Wei W."/>
            <person name="Gao Y.C."/>
            <person name="Liu J.Z."/>
            <person name="Shao H.Z."/>
            <person name="Wang X."/>
            <person name="Wang C.C."/>
            <person name="Yang T.C."/>
            <person name="Huo Q.B."/>
            <person name="Li W."/>
            <person name="Chen H.Y."/>
            <person name="Chen S.E."/>
            <person name="Zhou L.G."/>
            <person name="Ni X.B."/>
            <person name="Tian J.H."/>
            <person name="Sheng Y."/>
            <person name="Liu T."/>
            <person name="Pan Y.S."/>
            <person name="Xia L.Y."/>
            <person name="Li J."/>
            <person name="Zhao F."/>
            <person name="Cao W.C."/>
        </authorList>
    </citation>
    <scope>NUCLEOTIDE SEQUENCE</scope>
    <source>
        <strain evidence="1">Rsan-2018</strain>
    </source>
</reference>
<dbReference type="AlphaFoldDB" id="A0A9D4Q1K3"/>
<dbReference type="EMBL" id="JABSTV010001249">
    <property type="protein sequence ID" value="KAH7961451.1"/>
    <property type="molecule type" value="Genomic_DNA"/>
</dbReference>
<name>A0A9D4Q1K3_RHISA</name>
<dbReference type="Proteomes" id="UP000821837">
    <property type="component" value="Chromosome 3"/>
</dbReference>
<sequence length="159" mass="17785">MADSGAFIKGLLSSCNELFGNRAELMGPLEKAENMPMRWTPYVTFVAKLLQAFDASGAGDTIVDGDDEMPDGSGRINLYPQMECLKSAMAATGKAVQRMEPHLMRMLMARMRDAFLEAGTSVRMRKILLELIDLHGSGWQLTPAQQMYYDPARSFQRRE</sequence>
<dbReference type="Gene3D" id="1.25.40.180">
    <property type="match status" value="1"/>
</dbReference>
<dbReference type="PANTHER" id="PTHR23254">
    <property type="entry name" value="EIF4G DOMAIN PROTEIN"/>
    <property type="match status" value="1"/>
</dbReference>
<dbReference type="GO" id="GO:0005829">
    <property type="term" value="C:cytosol"/>
    <property type="evidence" value="ECO:0007669"/>
    <property type="project" value="TreeGrafter"/>
</dbReference>
<protein>
    <recommendedName>
        <fullName evidence="3">MIF4G domain-containing protein</fullName>
    </recommendedName>
</protein>
<gene>
    <name evidence="1" type="ORF">HPB52_009071</name>
</gene>
<accession>A0A9D4Q1K3</accession>
<keyword evidence="2" id="KW-1185">Reference proteome</keyword>
<evidence type="ECO:0008006" key="3">
    <source>
        <dbReference type="Google" id="ProtNLM"/>
    </source>
</evidence>
<organism evidence="1 2">
    <name type="scientific">Rhipicephalus sanguineus</name>
    <name type="common">Brown dog tick</name>
    <name type="synonym">Ixodes sanguineus</name>
    <dbReference type="NCBI Taxonomy" id="34632"/>
    <lineage>
        <taxon>Eukaryota</taxon>
        <taxon>Metazoa</taxon>
        <taxon>Ecdysozoa</taxon>
        <taxon>Arthropoda</taxon>
        <taxon>Chelicerata</taxon>
        <taxon>Arachnida</taxon>
        <taxon>Acari</taxon>
        <taxon>Parasitiformes</taxon>
        <taxon>Ixodida</taxon>
        <taxon>Ixodoidea</taxon>
        <taxon>Ixodidae</taxon>
        <taxon>Rhipicephalinae</taxon>
        <taxon>Rhipicephalus</taxon>
        <taxon>Rhipicephalus</taxon>
    </lineage>
</organism>
<evidence type="ECO:0000313" key="2">
    <source>
        <dbReference type="Proteomes" id="UP000821837"/>
    </source>
</evidence>
<evidence type="ECO:0000313" key="1">
    <source>
        <dbReference type="EMBL" id="KAH7961451.1"/>
    </source>
</evidence>
<proteinExistence type="predicted"/>
<dbReference type="PANTHER" id="PTHR23254:SF16">
    <property type="entry name" value="CBP80_20-DEPENDENT TRANSLATION INITIATION FACTOR"/>
    <property type="match status" value="1"/>
</dbReference>
<dbReference type="GO" id="GO:0008494">
    <property type="term" value="F:translation activator activity"/>
    <property type="evidence" value="ECO:0007669"/>
    <property type="project" value="TreeGrafter"/>
</dbReference>
<dbReference type="VEuPathDB" id="VectorBase:RSAN_055033"/>